<dbReference type="Pfam" id="PF08335">
    <property type="entry name" value="GlnD_UR_UTase"/>
    <property type="match status" value="1"/>
</dbReference>
<accession>A0A382LVS4</accession>
<evidence type="ECO:0000313" key="4">
    <source>
        <dbReference type="EMBL" id="SVC40656.1"/>
    </source>
</evidence>
<dbReference type="Gene3D" id="1.10.3090.10">
    <property type="entry name" value="cca-adding enzyme, domain 2"/>
    <property type="match status" value="1"/>
</dbReference>
<name>A0A382LVS4_9ZZZZ</name>
<dbReference type="SUPFAM" id="SSF109604">
    <property type="entry name" value="HD-domain/PDEase-like"/>
    <property type="match status" value="1"/>
</dbReference>
<organism evidence="4">
    <name type="scientific">marine metagenome</name>
    <dbReference type="NCBI Taxonomy" id="408172"/>
    <lineage>
        <taxon>unclassified sequences</taxon>
        <taxon>metagenomes</taxon>
        <taxon>ecological metagenomes</taxon>
    </lineage>
</organism>
<protein>
    <recommendedName>
        <fullName evidence="3">HD domain-containing protein</fullName>
    </recommendedName>
</protein>
<proteinExistence type="predicted"/>
<dbReference type="GO" id="GO:0008773">
    <property type="term" value="F:[protein-PII] uridylyltransferase activity"/>
    <property type="evidence" value="ECO:0007669"/>
    <property type="project" value="InterPro"/>
</dbReference>
<dbReference type="AlphaFoldDB" id="A0A382LVS4"/>
<feature type="non-terminal residue" evidence="4">
    <location>
        <position position="393"/>
    </location>
</feature>
<gene>
    <name evidence="4" type="ORF">METZ01_LOCUS293510</name>
</gene>
<dbReference type="PROSITE" id="PS51831">
    <property type="entry name" value="HD"/>
    <property type="match status" value="1"/>
</dbReference>
<keyword evidence="1" id="KW-0808">Transferase</keyword>
<keyword evidence="2" id="KW-0378">Hydrolase</keyword>
<dbReference type="PANTHER" id="PTHR47320">
    <property type="entry name" value="BIFUNCTIONAL URIDYLYLTRANSFERASE/URIDYLYL-REMOVING ENZYME"/>
    <property type="match status" value="1"/>
</dbReference>
<dbReference type="InterPro" id="IPR010043">
    <property type="entry name" value="UTase/UR"/>
</dbReference>
<feature type="domain" description="HD" evidence="3">
    <location>
        <begin position="299"/>
        <end position="393"/>
    </location>
</feature>
<dbReference type="PANTHER" id="PTHR47320:SF1">
    <property type="entry name" value="BIFUNCTIONAL URIDYLYLTRANSFERASE_URIDYLYL-REMOVING ENZYME"/>
    <property type="match status" value="1"/>
</dbReference>
<evidence type="ECO:0000256" key="1">
    <source>
        <dbReference type="ARBA" id="ARBA00022679"/>
    </source>
</evidence>
<dbReference type="InterPro" id="IPR006674">
    <property type="entry name" value="HD_domain"/>
</dbReference>
<dbReference type="InterPro" id="IPR013546">
    <property type="entry name" value="PII_UdlTrfase/GS_AdlTrfase"/>
</dbReference>
<feature type="non-terminal residue" evidence="4">
    <location>
        <position position="1"/>
    </location>
</feature>
<dbReference type="Pfam" id="PF01966">
    <property type="entry name" value="HD"/>
    <property type="match status" value="1"/>
</dbReference>
<sequence>RFIVGNTDTYSEFMNIVKKTSTLQKENLFKYFHEHKNYYEVSNTIFQQEPNVKEELNRLYWALALARLKYNLKNTNQFELLDELLKNDLISAPAFKGIQSSLSFLSKVRLFLHCNQKGSHRDVMSYEVREKIAESMGYGVKEFFHKYFYEAAYPLKKYSRNIFWESVTPDTQKTKNLSKNFAVNSQHQIILDKDPTTMFSENPIRIFKIFSWVSEKNYYLSYPIVRSIEHHVDQMCPIFISKDDQKEVQLCFKRVVNGKYFSKSLRLLHEFGLLENFYIPEFKNICGLLQDIYVHHFPTDIHVLAALDILNGLEINENADPFLRNLYHSIRDKTALKLAVLLHDIGKGIRTPGQNEELLGARLVPKILGNLGYTKNSRRVNDVSFLVEKHLMM</sequence>
<dbReference type="EMBL" id="UINC01089502">
    <property type="protein sequence ID" value="SVC40656.1"/>
    <property type="molecule type" value="Genomic_DNA"/>
</dbReference>
<evidence type="ECO:0000256" key="2">
    <source>
        <dbReference type="ARBA" id="ARBA00022801"/>
    </source>
</evidence>
<evidence type="ECO:0000259" key="3">
    <source>
        <dbReference type="PROSITE" id="PS51831"/>
    </source>
</evidence>
<dbReference type="GO" id="GO:0016787">
    <property type="term" value="F:hydrolase activity"/>
    <property type="evidence" value="ECO:0007669"/>
    <property type="project" value="UniProtKB-KW"/>
</dbReference>
<dbReference type="SUPFAM" id="SSF81891">
    <property type="entry name" value="Poly A polymerase C-terminal region-like"/>
    <property type="match status" value="1"/>
</dbReference>
<reference evidence="4" key="1">
    <citation type="submission" date="2018-05" db="EMBL/GenBank/DDBJ databases">
        <authorList>
            <person name="Lanie J.A."/>
            <person name="Ng W.-L."/>
            <person name="Kazmierczak K.M."/>
            <person name="Andrzejewski T.M."/>
            <person name="Davidsen T.M."/>
            <person name="Wayne K.J."/>
            <person name="Tettelin H."/>
            <person name="Glass J.I."/>
            <person name="Rusch D."/>
            <person name="Podicherti R."/>
            <person name="Tsui H.-C.T."/>
            <person name="Winkler M.E."/>
        </authorList>
    </citation>
    <scope>NUCLEOTIDE SEQUENCE</scope>
</reference>